<dbReference type="PROSITE" id="PS50102">
    <property type="entry name" value="RRM"/>
    <property type="match status" value="1"/>
</dbReference>
<organism evidence="4 5">
    <name type="scientific">Prorocentrum cordatum</name>
    <dbReference type="NCBI Taxonomy" id="2364126"/>
    <lineage>
        <taxon>Eukaryota</taxon>
        <taxon>Sar</taxon>
        <taxon>Alveolata</taxon>
        <taxon>Dinophyceae</taxon>
        <taxon>Prorocentrales</taxon>
        <taxon>Prorocentraceae</taxon>
        <taxon>Prorocentrum</taxon>
    </lineage>
</organism>
<feature type="domain" description="RRM" evidence="3">
    <location>
        <begin position="106"/>
        <end position="190"/>
    </location>
</feature>
<dbReference type="EMBL" id="CAUYUJ010014273">
    <property type="protein sequence ID" value="CAK0839157.1"/>
    <property type="molecule type" value="Genomic_DNA"/>
</dbReference>
<comment type="caution">
    <text evidence="4">The sequence shown here is derived from an EMBL/GenBank/DDBJ whole genome shotgun (WGS) entry which is preliminary data.</text>
</comment>
<protein>
    <recommendedName>
        <fullName evidence="3">RRM domain-containing protein</fullName>
    </recommendedName>
</protein>
<dbReference type="Gene3D" id="3.30.70.330">
    <property type="match status" value="1"/>
</dbReference>
<evidence type="ECO:0000259" key="3">
    <source>
        <dbReference type="PROSITE" id="PS50102"/>
    </source>
</evidence>
<reference evidence="4" key="1">
    <citation type="submission" date="2023-10" db="EMBL/GenBank/DDBJ databases">
        <authorList>
            <person name="Chen Y."/>
            <person name="Shah S."/>
            <person name="Dougan E. K."/>
            <person name="Thang M."/>
            <person name="Chan C."/>
        </authorList>
    </citation>
    <scope>NUCLEOTIDE SEQUENCE [LARGE SCALE GENOMIC DNA]</scope>
</reference>
<feature type="non-terminal residue" evidence="4">
    <location>
        <position position="1"/>
    </location>
</feature>
<keyword evidence="1" id="KW-0694">RNA-binding</keyword>
<dbReference type="Proteomes" id="UP001189429">
    <property type="component" value="Unassembled WGS sequence"/>
</dbReference>
<dbReference type="InterPro" id="IPR035979">
    <property type="entry name" value="RBD_domain_sf"/>
</dbReference>
<keyword evidence="5" id="KW-1185">Reference proteome</keyword>
<proteinExistence type="predicted"/>
<evidence type="ECO:0000313" key="4">
    <source>
        <dbReference type="EMBL" id="CAK0839157.1"/>
    </source>
</evidence>
<sequence length="224" mass="24100">LARPKCPVSAPRAALAGGVKMPKLANVDPAFVLSTNVESLPARCSSYPSLKPGQVAYLPVWSHDGTDRDRHESAAFQAAVRDMAVTMAMVKGSVRMEKRPNEEMRAMAIIKNLPSRCKETEVLDVISHLGFVSDIAAFKMPIRLGKGMRTLNRGYAFVYFSDEWVCQQFVEAATGHRGFGGRSTGRAISVFCSLHLGGSPCGASPAGPPQEPENELAESSCQSS</sequence>
<feature type="region of interest" description="Disordered" evidence="2">
    <location>
        <begin position="202"/>
        <end position="224"/>
    </location>
</feature>
<dbReference type="InterPro" id="IPR012677">
    <property type="entry name" value="Nucleotide-bd_a/b_plait_sf"/>
</dbReference>
<gene>
    <name evidence="4" type="ORF">PCOR1329_LOCUS34908</name>
</gene>
<dbReference type="SUPFAM" id="SSF54928">
    <property type="entry name" value="RNA-binding domain, RBD"/>
    <property type="match status" value="1"/>
</dbReference>
<name>A0ABN9T321_9DINO</name>
<dbReference type="CDD" id="cd00590">
    <property type="entry name" value="RRM_SF"/>
    <property type="match status" value="1"/>
</dbReference>
<dbReference type="InterPro" id="IPR000504">
    <property type="entry name" value="RRM_dom"/>
</dbReference>
<accession>A0ABN9T321</accession>
<evidence type="ECO:0000256" key="1">
    <source>
        <dbReference type="PROSITE-ProRule" id="PRU00176"/>
    </source>
</evidence>
<evidence type="ECO:0000256" key="2">
    <source>
        <dbReference type="SAM" id="MobiDB-lite"/>
    </source>
</evidence>
<evidence type="ECO:0000313" key="5">
    <source>
        <dbReference type="Proteomes" id="UP001189429"/>
    </source>
</evidence>